<dbReference type="EMBL" id="CAJVQB010012631">
    <property type="protein sequence ID" value="CAG8756917.1"/>
    <property type="molecule type" value="Genomic_DNA"/>
</dbReference>
<reference evidence="1 2" key="1">
    <citation type="submission" date="2021-06" db="EMBL/GenBank/DDBJ databases">
        <authorList>
            <person name="Kallberg Y."/>
            <person name="Tangrot J."/>
            <person name="Rosling A."/>
        </authorList>
    </citation>
    <scope>NUCLEOTIDE SEQUENCE [LARGE SCALE GENOMIC DNA]</scope>
    <source>
        <strain evidence="1 2">120-4 pot B 10/14</strain>
    </source>
</reference>
<comment type="caution">
    <text evidence="1">The sequence shown here is derived from an EMBL/GenBank/DDBJ whole genome shotgun (WGS) entry which is preliminary data.</text>
</comment>
<sequence length="234" mass="26686">DCLDNTFIVRGSVEHFAYVRTLRKIGSGTRSRPRSLYQAFLLRNMITKLSNTIEFSESQREELIRYKTMVYSLNNKRQKRITTFLTEIKPSYSPIVMNYRPSYVSTKVLTIFDETLNKLVIKDLPLARRRKRLSKTSISNLTNKVKSLSPTTTTSITKSIKYLDNALNNSLTKNYNGGDSDDSDNEDEDDVPLFVLKEQFKYSGRGCAFPKITNVICAPSVEENIIPSSITLAI</sequence>
<accession>A0ABN7VCT8</accession>
<name>A0ABN7VCT8_GIGMA</name>
<evidence type="ECO:0000313" key="2">
    <source>
        <dbReference type="Proteomes" id="UP000789901"/>
    </source>
</evidence>
<organism evidence="1 2">
    <name type="scientific">Gigaspora margarita</name>
    <dbReference type="NCBI Taxonomy" id="4874"/>
    <lineage>
        <taxon>Eukaryota</taxon>
        <taxon>Fungi</taxon>
        <taxon>Fungi incertae sedis</taxon>
        <taxon>Mucoromycota</taxon>
        <taxon>Glomeromycotina</taxon>
        <taxon>Glomeromycetes</taxon>
        <taxon>Diversisporales</taxon>
        <taxon>Gigasporaceae</taxon>
        <taxon>Gigaspora</taxon>
    </lineage>
</organism>
<keyword evidence="2" id="KW-1185">Reference proteome</keyword>
<protein>
    <submittedName>
        <fullName evidence="1">34011_t:CDS:1</fullName>
    </submittedName>
</protein>
<feature type="non-terminal residue" evidence="1">
    <location>
        <position position="1"/>
    </location>
</feature>
<dbReference type="Proteomes" id="UP000789901">
    <property type="component" value="Unassembled WGS sequence"/>
</dbReference>
<evidence type="ECO:0000313" key="1">
    <source>
        <dbReference type="EMBL" id="CAG8756917.1"/>
    </source>
</evidence>
<gene>
    <name evidence="1" type="ORF">GMARGA_LOCUS17020</name>
</gene>
<proteinExistence type="predicted"/>